<accession>A0ABR6SD89</accession>
<dbReference type="CDD" id="cd00761">
    <property type="entry name" value="Glyco_tranf_GTA_type"/>
    <property type="match status" value="1"/>
</dbReference>
<keyword evidence="3" id="KW-1185">Reference proteome</keyword>
<dbReference type="PANTHER" id="PTHR22916:SF3">
    <property type="entry name" value="UDP-GLCNAC:BETAGAL BETA-1,3-N-ACETYLGLUCOSAMINYLTRANSFERASE-LIKE PROTEIN 1"/>
    <property type="match status" value="1"/>
</dbReference>
<protein>
    <submittedName>
        <fullName evidence="2">Glycosyltransferase</fullName>
    </submittedName>
</protein>
<dbReference type="Proteomes" id="UP000570851">
    <property type="component" value="Unassembled WGS sequence"/>
</dbReference>
<organism evidence="2 3">
    <name type="scientific">Trichormus variabilis N2B</name>
    <dbReference type="NCBI Taxonomy" id="2681315"/>
    <lineage>
        <taxon>Bacteria</taxon>
        <taxon>Bacillati</taxon>
        <taxon>Cyanobacteriota</taxon>
        <taxon>Cyanophyceae</taxon>
        <taxon>Nostocales</taxon>
        <taxon>Nostocaceae</taxon>
        <taxon>Trichormus</taxon>
    </lineage>
</organism>
<dbReference type="InterPro" id="IPR029044">
    <property type="entry name" value="Nucleotide-diphossugar_trans"/>
</dbReference>
<reference evidence="2 3" key="1">
    <citation type="submission" date="2019-11" db="EMBL/GenBank/DDBJ databases">
        <title>Comparison of genomes from free-living endosymbiotic cyanobacteria isolated from Azolla.</title>
        <authorList>
            <person name="Thiel T."/>
            <person name="Pratte B."/>
        </authorList>
    </citation>
    <scope>NUCLEOTIDE SEQUENCE [LARGE SCALE GENOMIC DNA]</scope>
    <source>
        <strain evidence="2 3">N2B</strain>
    </source>
</reference>
<dbReference type="SUPFAM" id="SSF53448">
    <property type="entry name" value="Nucleotide-diphospho-sugar transferases"/>
    <property type="match status" value="1"/>
</dbReference>
<sequence>MAILGRLNFVPIISVIIPVYNGEKTIIETIASVQQQTFLDIEIIVINDGSTDKTLELVKNIPDNRLKIFSYENGGLPVARNRGITHAVGQFIAFIDADDLWTPDKLELQFAALQEYPEAGLAYSWTYYKFANEADSYADESNSFVGDVYAELLVKNFLQNGSNPLIRRAAIDSVGLFDPTLKSCEDWDFYLRLAAKWQFALVKKAQIIYRQSPTAMTSKLDVMEKYSSVVIERAFNTAPPELQHLKKQSLAWVYKFTAQQCLKYNSDKLADIKLAAKRLKMAITLYPKNLLEDYTHGLIRKLIKSWILLQFHMVDIPEKSHNT</sequence>
<feature type="domain" description="Glycosyltransferase 2-like prokaryotic type" evidence="1">
    <location>
        <begin position="14"/>
        <end position="252"/>
    </location>
</feature>
<evidence type="ECO:0000259" key="1">
    <source>
        <dbReference type="Pfam" id="PF10111"/>
    </source>
</evidence>
<dbReference type="InterPro" id="IPR019290">
    <property type="entry name" value="GlycosylTrfase-like_prok"/>
</dbReference>
<dbReference type="Gene3D" id="3.90.550.10">
    <property type="entry name" value="Spore Coat Polysaccharide Biosynthesis Protein SpsA, Chain A"/>
    <property type="match status" value="1"/>
</dbReference>
<proteinExistence type="predicted"/>
<comment type="caution">
    <text evidence="2">The sequence shown here is derived from an EMBL/GenBank/DDBJ whole genome shotgun (WGS) entry which is preliminary data.</text>
</comment>
<gene>
    <name evidence="2" type="ORF">GNE12_20910</name>
</gene>
<dbReference type="Pfam" id="PF10111">
    <property type="entry name" value="Glyco_tranf_2_2"/>
    <property type="match status" value="1"/>
</dbReference>
<dbReference type="PANTHER" id="PTHR22916">
    <property type="entry name" value="GLYCOSYLTRANSFERASE"/>
    <property type="match status" value="1"/>
</dbReference>
<dbReference type="EMBL" id="JACKZP010000104">
    <property type="protein sequence ID" value="MBC1304381.1"/>
    <property type="molecule type" value="Genomic_DNA"/>
</dbReference>
<evidence type="ECO:0000313" key="3">
    <source>
        <dbReference type="Proteomes" id="UP000570851"/>
    </source>
</evidence>
<name>A0ABR6SD89_ANAVA</name>
<evidence type="ECO:0000313" key="2">
    <source>
        <dbReference type="EMBL" id="MBC1304381.1"/>
    </source>
</evidence>